<dbReference type="GO" id="GO:0034426">
    <property type="term" value="C:etioplast membrane"/>
    <property type="evidence" value="ECO:0007669"/>
    <property type="project" value="UniProtKB-SubCell"/>
</dbReference>
<keyword evidence="9" id="KW-0406">Ion transport</keyword>
<organism evidence="13 14">
    <name type="scientific">Klebsormidium nitens</name>
    <name type="common">Green alga</name>
    <name type="synonym">Ulothrix nitens</name>
    <dbReference type="NCBI Taxonomy" id="105231"/>
    <lineage>
        <taxon>Eukaryota</taxon>
        <taxon>Viridiplantae</taxon>
        <taxon>Streptophyta</taxon>
        <taxon>Klebsormidiophyceae</taxon>
        <taxon>Klebsormidiales</taxon>
        <taxon>Klebsormidiaceae</taxon>
        <taxon>Klebsormidium</taxon>
    </lineage>
</organism>
<dbReference type="GO" id="GO:0044070">
    <property type="term" value="P:regulation of monoatomic anion transport"/>
    <property type="evidence" value="ECO:0007669"/>
    <property type="project" value="InterPro"/>
</dbReference>
<protein>
    <submittedName>
        <fullName evidence="13">Uncharacterized protein</fullName>
    </submittedName>
</protein>
<dbReference type="GO" id="GO:0008308">
    <property type="term" value="F:voltage-gated monoatomic anion channel activity"/>
    <property type="evidence" value="ECO:0007669"/>
    <property type="project" value="InterPro"/>
</dbReference>
<dbReference type="GO" id="GO:0046930">
    <property type="term" value="C:pore complex"/>
    <property type="evidence" value="ECO:0007669"/>
    <property type="project" value="UniProtKB-KW"/>
</dbReference>
<dbReference type="AlphaFoldDB" id="A0A1Y1I1J0"/>
<dbReference type="Proteomes" id="UP000054558">
    <property type="component" value="Unassembled WGS sequence"/>
</dbReference>
<evidence type="ECO:0000256" key="6">
    <source>
        <dbReference type="ARBA" id="ARBA00022528"/>
    </source>
</evidence>
<evidence type="ECO:0000256" key="11">
    <source>
        <dbReference type="ARBA" id="ARBA00023136"/>
    </source>
</evidence>
<dbReference type="PANTHER" id="PTHR35993:SF1">
    <property type="entry name" value="OUTER ENVELOPE PORE PROTEIN 21B, CHLOROPLASTIC"/>
    <property type="match status" value="1"/>
</dbReference>
<dbReference type="OrthoDB" id="503907at2759"/>
<evidence type="ECO:0000256" key="7">
    <source>
        <dbReference type="ARBA" id="ARBA00022640"/>
    </source>
</evidence>
<accession>A0A1Y1I1J0</accession>
<dbReference type="EMBL" id="DF237134">
    <property type="protein sequence ID" value="GAQ84333.1"/>
    <property type="molecule type" value="Genomic_DNA"/>
</dbReference>
<keyword evidence="11" id="KW-0472">Membrane</keyword>
<evidence type="ECO:0000256" key="2">
    <source>
        <dbReference type="ARBA" id="ARBA00004441"/>
    </source>
</evidence>
<comment type="function">
    <text evidence="12">Voltage-dependent rectifying anion channel that facilitates the translocation between chloroplast and cytoplasm of phosphorylated carbohydrates such as triosephosphate, 3-phosphoglycerate and inorganic phosphate (Pi) depending of ATP to triosephosphate ratio in the plastidial intermembrane space; in high triosephosphate/ATP conditions (e.g. photosynthesis), export of triosphosphate from chloroplast (outward rectifying channels), but in high ATP/triosephosphate conditions (e.g. dark phase), import of phosphosolutes (inward rectifying channels).</text>
</comment>
<evidence type="ECO:0000256" key="3">
    <source>
        <dbReference type="ARBA" id="ARBA00009945"/>
    </source>
</evidence>
<sequence>MSGHALQAWLRYDSIQRDMGLQFKEKVTLDENGVLPDLTFKALIAPGEEGRHHWVLRLRQKLPTFIGRKQTRKAEGLPVSDPYTVYTALRWESAFPSKLPSLQLVSDLRLQFGEELEGGYKPTELLVKGKVNLHHRKGTQGSRVAIEGRRHIANFPGRHQDLRVTLGYDLGWRSMYAQLRENNVTLNTDLKGRWTLWYEL</sequence>
<evidence type="ECO:0000256" key="12">
    <source>
        <dbReference type="ARBA" id="ARBA00024941"/>
    </source>
</evidence>
<dbReference type="InterPro" id="IPR034575">
    <property type="entry name" value="OEP21"/>
</dbReference>
<proteinExistence type="inferred from homology"/>
<keyword evidence="4" id="KW-0813">Transport</keyword>
<dbReference type="PANTHER" id="PTHR35993">
    <property type="entry name" value="OUTER ENVELOPE PORE PROTEIN 21B, CHLOROPLASTIC"/>
    <property type="match status" value="1"/>
</dbReference>
<reference evidence="13 14" key="1">
    <citation type="journal article" date="2014" name="Nat. Commun.">
        <title>Klebsormidium flaccidum genome reveals primary factors for plant terrestrial adaptation.</title>
        <authorList>
            <person name="Hori K."/>
            <person name="Maruyama F."/>
            <person name="Fujisawa T."/>
            <person name="Togashi T."/>
            <person name="Yamamoto N."/>
            <person name="Seo M."/>
            <person name="Sato S."/>
            <person name="Yamada T."/>
            <person name="Mori H."/>
            <person name="Tajima N."/>
            <person name="Moriyama T."/>
            <person name="Ikeuchi M."/>
            <person name="Watanabe M."/>
            <person name="Wada H."/>
            <person name="Kobayashi K."/>
            <person name="Saito M."/>
            <person name="Masuda T."/>
            <person name="Sasaki-Sekimoto Y."/>
            <person name="Mashiguchi K."/>
            <person name="Awai K."/>
            <person name="Shimojima M."/>
            <person name="Masuda S."/>
            <person name="Iwai M."/>
            <person name="Nobusawa T."/>
            <person name="Narise T."/>
            <person name="Kondo S."/>
            <person name="Saito H."/>
            <person name="Sato R."/>
            <person name="Murakawa M."/>
            <person name="Ihara Y."/>
            <person name="Oshima-Yamada Y."/>
            <person name="Ohtaka K."/>
            <person name="Satoh M."/>
            <person name="Sonobe K."/>
            <person name="Ishii M."/>
            <person name="Ohtani R."/>
            <person name="Kanamori-Sato M."/>
            <person name="Honoki R."/>
            <person name="Miyazaki D."/>
            <person name="Mochizuki H."/>
            <person name="Umetsu J."/>
            <person name="Higashi K."/>
            <person name="Shibata D."/>
            <person name="Kamiya Y."/>
            <person name="Sato N."/>
            <person name="Nakamura Y."/>
            <person name="Tabata S."/>
            <person name="Ida S."/>
            <person name="Kurokawa K."/>
            <person name="Ohta H."/>
        </authorList>
    </citation>
    <scope>NUCLEOTIDE SEQUENCE [LARGE SCALE GENOMIC DNA]</scope>
    <source>
        <strain evidence="13 14">NIES-2285</strain>
    </source>
</reference>
<gene>
    <name evidence="13" type="ORF">KFL_001850080</name>
</gene>
<keyword evidence="14" id="KW-1185">Reference proteome</keyword>
<evidence type="ECO:0000256" key="4">
    <source>
        <dbReference type="ARBA" id="ARBA00022448"/>
    </source>
</evidence>
<evidence type="ECO:0000256" key="10">
    <source>
        <dbReference type="ARBA" id="ARBA00023114"/>
    </source>
</evidence>
<name>A0A1Y1I1J0_KLENI</name>
<evidence type="ECO:0000256" key="5">
    <source>
        <dbReference type="ARBA" id="ARBA00022452"/>
    </source>
</evidence>
<comment type="similarity">
    <text evidence="3">Belongs to the plastid outer envelope porin OEP21 (TC 1.B.29) family.</text>
</comment>
<keyword evidence="8" id="KW-0812">Transmembrane</keyword>
<comment type="subcellular location">
    <subcellularLocation>
        <location evidence="1">Plastid</location>
        <location evidence="1">Chloroplast outer membrane</location>
        <topology evidence="1">Multi-pass membrane protein</topology>
    </subcellularLocation>
    <subcellularLocation>
        <location evidence="2">Plastid</location>
        <location evidence="2">Etioplast membrane</location>
        <topology evidence="2">Multi-pass membrane protein</topology>
    </subcellularLocation>
</comment>
<dbReference type="GO" id="GO:0015288">
    <property type="term" value="F:porin activity"/>
    <property type="evidence" value="ECO:0007669"/>
    <property type="project" value="UniProtKB-KW"/>
</dbReference>
<evidence type="ECO:0000313" key="14">
    <source>
        <dbReference type="Proteomes" id="UP000054558"/>
    </source>
</evidence>
<evidence type="ECO:0000256" key="1">
    <source>
        <dbReference type="ARBA" id="ARBA00004396"/>
    </source>
</evidence>
<evidence type="ECO:0000313" key="13">
    <source>
        <dbReference type="EMBL" id="GAQ84333.1"/>
    </source>
</evidence>
<keyword evidence="10" id="KW-0626">Porin</keyword>
<evidence type="ECO:0000256" key="9">
    <source>
        <dbReference type="ARBA" id="ARBA00023065"/>
    </source>
</evidence>
<dbReference type="GO" id="GO:0009707">
    <property type="term" value="C:chloroplast outer membrane"/>
    <property type="evidence" value="ECO:0007669"/>
    <property type="project" value="UniProtKB-SubCell"/>
</dbReference>
<keyword evidence="5" id="KW-1134">Transmembrane beta strand</keyword>
<keyword evidence="6" id="KW-0150">Chloroplast</keyword>
<evidence type="ECO:0000256" key="8">
    <source>
        <dbReference type="ARBA" id="ARBA00022692"/>
    </source>
</evidence>
<keyword evidence="7" id="KW-0934">Plastid</keyword>